<dbReference type="EMBL" id="JARBHB010000003">
    <property type="protein sequence ID" value="KAJ8887975.1"/>
    <property type="molecule type" value="Genomic_DNA"/>
</dbReference>
<name>A0ABQ9HUK8_9NEOP</name>
<evidence type="ECO:0000313" key="3">
    <source>
        <dbReference type="Proteomes" id="UP001159363"/>
    </source>
</evidence>
<dbReference type="Proteomes" id="UP001159363">
    <property type="component" value="Chromosome 3"/>
</dbReference>
<proteinExistence type="predicted"/>
<feature type="region of interest" description="Disordered" evidence="1">
    <location>
        <begin position="396"/>
        <end position="441"/>
    </location>
</feature>
<reference evidence="2 3" key="1">
    <citation type="submission" date="2023-02" db="EMBL/GenBank/DDBJ databases">
        <title>LHISI_Scaffold_Assembly.</title>
        <authorList>
            <person name="Stuart O.P."/>
            <person name="Cleave R."/>
            <person name="Magrath M.J.L."/>
            <person name="Mikheyev A.S."/>
        </authorList>
    </citation>
    <scope>NUCLEOTIDE SEQUENCE [LARGE SCALE GENOMIC DNA]</scope>
    <source>
        <strain evidence="2">Daus_M_001</strain>
        <tissue evidence="2">Leg muscle</tissue>
    </source>
</reference>
<gene>
    <name evidence="2" type="ORF">PR048_007460</name>
</gene>
<sequence length="763" mass="84670">MKTIYNNVKVIDERKPKFKVGEFICISKQKGIFEKNFTENFMNMNFKKLLHQMTIWFIKTLKGKKYICLWFNGGVSQKHMIRGLKIKILNDCNTMPDRFWDKLNSIVEVNCKKVIHAAEKMSRTWRRRDGGSSSAVVHARRRPPGSVHEGKVVGPMEAVYSEDSDTFLNHSLIPSPAPYSSHIPPTRTIQTLSPCCLNFPLQRILLQLRVQVTLIGSRGCVSQSFGNKLCDGVWRGGDRSLKTEHFSVNALWRGVEVGCKEVWSGWPWTEQHRGFSRASAIFVLRQSSCCIDATLDLSTSQGFGFKKSLCYNRISALTSMDIKSGMDTRGNTASKYSTYWSPSCVFIGCCPTHDSYGIRKVFPCKSAIGSEACRAGLINCDPIAKPMRVIEVSMEQRRNEGAGGNGRSRENPPSSCIARHDAHLRKSVPSTAEAVKSRAGPRFSTPSGISVAEVRHCKAEGESWKGKEIPLFVTWSGAGERKFNVGARRLVLPSQRDRSTPFPLCLLIVVPRDENKARSVKDVGAGSPLLRTANRETGVVVFTELCSAYLPFPPPLHSGAASFSPHFTLIGSKDPGQTFPLLCIHECMEVAVRSMMAGGGALLPAPRSRHRCTQAPQYPGPASGPQCPVWQLHGRQPQLIALVHYINSAASGYQLPPLCSRPLLLTTLQVGGAPPPPTPCRLQCSPASYCGSLCLQLSLVPRKHYGLRLPEPRTALQTICNIERHLRERNVAPASDRLQRRLTDAREVSRVFREKISGRTPKH</sequence>
<evidence type="ECO:0000313" key="2">
    <source>
        <dbReference type="EMBL" id="KAJ8887975.1"/>
    </source>
</evidence>
<comment type="caution">
    <text evidence="2">The sequence shown here is derived from an EMBL/GenBank/DDBJ whole genome shotgun (WGS) entry which is preliminary data.</text>
</comment>
<organism evidence="2 3">
    <name type="scientific">Dryococelus australis</name>
    <dbReference type="NCBI Taxonomy" id="614101"/>
    <lineage>
        <taxon>Eukaryota</taxon>
        <taxon>Metazoa</taxon>
        <taxon>Ecdysozoa</taxon>
        <taxon>Arthropoda</taxon>
        <taxon>Hexapoda</taxon>
        <taxon>Insecta</taxon>
        <taxon>Pterygota</taxon>
        <taxon>Neoptera</taxon>
        <taxon>Polyneoptera</taxon>
        <taxon>Phasmatodea</taxon>
        <taxon>Verophasmatodea</taxon>
        <taxon>Anareolatae</taxon>
        <taxon>Phasmatidae</taxon>
        <taxon>Eurycanthinae</taxon>
        <taxon>Dryococelus</taxon>
    </lineage>
</organism>
<protein>
    <submittedName>
        <fullName evidence="2">Uncharacterized protein</fullName>
    </submittedName>
</protein>
<accession>A0ABQ9HUK8</accession>
<evidence type="ECO:0000256" key="1">
    <source>
        <dbReference type="SAM" id="MobiDB-lite"/>
    </source>
</evidence>
<keyword evidence="3" id="KW-1185">Reference proteome</keyword>